<feature type="region of interest" description="Disordered" evidence="1">
    <location>
        <begin position="44"/>
        <end position="77"/>
    </location>
</feature>
<reference evidence="2" key="1">
    <citation type="submission" date="2023-11" db="EMBL/GenBank/DDBJ databases">
        <title>Genome assemblies of two species of porcelain crab, Petrolisthes cinctipes and Petrolisthes manimaculis (Anomura: Porcellanidae).</title>
        <authorList>
            <person name="Angst P."/>
        </authorList>
    </citation>
    <scope>NUCLEOTIDE SEQUENCE</scope>
    <source>
        <strain evidence="2">PB745_02</strain>
        <tissue evidence="2">Gill</tissue>
    </source>
</reference>
<name>A0AAE1U7R8_9EUCA</name>
<accession>A0AAE1U7R8</accession>
<feature type="compositionally biased region" description="Basic and acidic residues" evidence="1">
    <location>
        <begin position="51"/>
        <end position="62"/>
    </location>
</feature>
<sequence>MGLESVVGSSDQPATRLTHHLTTLTIASQLSLVSPILSCPVLSSTHHSVHKAKEEKKKKEITCEGGDCGEGRNSNER</sequence>
<dbReference type="EMBL" id="JAWZYT010001814">
    <property type="protein sequence ID" value="KAK4308989.1"/>
    <property type="molecule type" value="Genomic_DNA"/>
</dbReference>
<dbReference type="AlphaFoldDB" id="A0AAE1U7R8"/>
<protein>
    <submittedName>
        <fullName evidence="2">Uncharacterized protein</fullName>
    </submittedName>
</protein>
<dbReference type="Proteomes" id="UP001292094">
    <property type="component" value="Unassembled WGS sequence"/>
</dbReference>
<evidence type="ECO:0000256" key="1">
    <source>
        <dbReference type="SAM" id="MobiDB-lite"/>
    </source>
</evidence>
<comment type="caution">
    <text evidence="2">The sequence shown here is derived from an EMBL/GenBank/DDBJ whole genome shotgun (WGS) entry which is preliminary data.</text>
</comment>
<proteinExistence type="predicted"/>
<evidence type="ECO:0000313" key="3">
    <source>
        <dbReference type="Proteomes" id="UP001292094"/>
    </source>
</evidence>
<gene>
    <name evidence="2" type="ORF">Pmani_019366</name>
</gene>
<evidence type="ECO:0000313" key="2">
    <source>
        <dbReference type="EMBL" id="KAK4308989.1"/>
    </source>
</evidence>
<keyword evidence="3" id="KW-1185">Reference proteome</keyword>
<organism evidence="2 3">
    <name type="scientific">Petrolisthes manimaculis</name>
    <dbReference type="NCBI Taxonomy" id="1843537"/>
    <lineage>
        <taxon>Eukaryota</taxon>
        <taxon>Metazoa</taxon>
        <taxon>Ecdysozoa</taxon>
        <taxon>Arthropoda</taxon>
        <taxon>Crustacea</taxon>
        <taxon>Multicrustacea</taxon>
        <taxon>Malacostraca</taxon>
        <taxon>Eumalacostraca</taxon>
        <taxon>Eucarida</taxon>
        <taxon>Decapoda</taxon>
        <taxon>Pleocyemata</taxon>
        <taxon>Anomura</taxon>
        <taxon>Galatheoidea</taxon>
        <taxon>Porcellanidae</taxon>
        <taxon>Petrolisthes</taxon>
    </lineage>
</organism>